<dbReference type="AlphaFoldDB" id="A0A7T8H2X3"/>
<dbReference type="Proteomes" id="UP000595437">
    <property type="component" value="Chromosome 11"/>
</dbReference>
<organism evidence="1 2">
    <name type="scientific">Caligus rogercresseyi</name>
    <name type="common">Sea louse</name>
    <dbReference type="NCBI Taxonomy" id="217165"/>
    <lineage>
        <taxon>Eukaryota</taxon>
        <taxon>Metazoa</taxon>
        <taxon>Ecdysozoa</taxon>
        <taxon>Arthropoda</taxon>
        <taxon>Crustacea</taxon>
        <taxon>Multicrustacea</taxon>
        <taxon>Hexanauplia</taxon>
        <taxon>Copepoda</taxon>
        <taxon>Siphonostomatoida</taxon>
        <taxon>Caligidae</taxon>
        <taxon>Caligus</taxon>
    </lineage>
</organism>
<gene>
    <name evidence="1" type="ORF">FKW44_017127</name>
</gene>
<evidence type="ECO:0000313" key="2">
    <source>
        <dbReference type="Proteomes" id="UP000595437"/>
    </source>
</evidence>
<keyword evidence="2" id="KW-1185">Reference proteome</keyword>
<dbReference type="EMBL" id="CP045900">
    <property type="protein sequence ID" value="QQP42454.1"/>
    <property type="molecule type" value="Genomic_DNA"/>
</dbReference>
<name>A0A7T8H2X3_CALRO</name>
<reference evidence="2" key="1">
    <citation type="submission" date="2021-01" db="EMBL/GenBank/DDBJ databases">
        <title>Caligus Genome Assembly.</title>
        <authorList>
            <person name="Gallardo-Escarate C."/>
        </authorList>
    </citation>
    <scope>NUCLEOTIDE SEQUENCE [LARGE SCALE GENOMIC DNA]</scope>
</reference>
<proteinExistence type="predicted"/>
<protein>
    <submittedName>
        <fullName evidence="1">Uncharacterized protein</fullName>
    </submittedName>
</protein>
<evidence type="ECO:0000313" key="1">
    <source>
        <dbReference type="EMBL" id="QQP42454.1"/>
    </source>
</evidence>
<accession>A0A7T8H2X3</accession>
<sequence>MYRVSVCLSPVRQRDNRAKPSVGEDYGARTGKSIEECLFWYNMSPPSDNDVPPAEKNI</sequence>